<name>A0A653EC54_9MYCO</name>
<reference evidence="2" key="1">
    <citation type="submission" date="2019-05" db="EMBL/GenBank/DDBJ databases">
        <authorList>
            <person name="Naeem R."/>
            <person name="Antony C."/>
            <person name="Guan Q."/>
        </authorList>
    </citation>
    <scope>NUCLEOTIDE SEQUENCE</scope>
    <source>
        <strain evidence="2">2</strain>
    </source>
</reference>
<dbReference type="RefSeq" id="WP_085251050.1">
    <property type="nucleotide sequence ID" value="NZ_CAJMWI010000001.1"/>
</dbReference>
<feature type="chain" id="PRO_5024821345" evidence="1">
    <location>
        <begin position="30"/>
        <end position="82"/>
    </location>
</feature>
<proteinExistence type="predicted"/>
<organism evidence="2">
    <name type="scientific">Mycobacterium riyadhense</name>
    <dbReference type="NCBI Taxonomy" id="486698"/>
    <lineage>
        <taxon>Bacteria</taxon>
        <taxon>Bacillati</taxon>
        <taxon>Actinomycetota</taxon>
        <taxon>Actinomycetes</taxon>
        <taxon>Mycobacteriales</taxon>
        <taxon>Mycobacteriaceae</taxon>
        <taxon>Mycobacterium</taxon>
    </lineage>
</organism>
<feature type="signal peptide" evidence="1">
    <location>
        <begin position="1"/>
        <end position="29"/>
    </location>
</feature>
<evidence type="ECO:0000256" key="1">
    <source>
        <dbReference type="SAM" id="SignalP"/>
    </source>
</evidence>
<accession>A0A653EC54</accession>
<keyword evidence="1" id="KW-0732">Signal</keyword>
<evidence type="ECO:0000313" key="2">
    <source>
        <dbReference type="EMBL" id="VTO95076.1"/>
    </source>
</evidence>
<gene>
    <name evidence="2" type="ORF">BIN_B_00554</name>
</gene>
<protein>
    <submittedName>
        <fullName evidence="2">Uncharacterized protein</fullName>
    </submittedName>
</protein>
<dbReference type="OrthoDB" id="4732000at2"/>
<sequence length="82" mass="8564">MDLRRFVGLAIMTAVTPIAVLIGSSPAHADTDIGKPCSPEGAKLWGNPGPIYCERQADGQLQWVSIPASALCVAFCDRPGGP</sequence>
<dbReference type="EMBL" id="LR589064">
    <property type="protein sequence ID" value="VTO95076.1"/>
    <property type="molecule type" value="Genomic_DNA"/>
</dbReference>
<dbReference type="AlphaFoldDB" id="A0A653EC54"/>
<dbReference type="GeneID" id="93493370"/>